<dbReference type="Gene3D" id="3.40.50.2300">
    <property type="match status" value="1"/>
</dbReference>
<name>A0ABM9BI46_9BACL</name>
<proteinExistence type="predicted"/>
<comment type="caution">
    <text evidence="3">The sequence shown here is derived from an EMBL/GenBank/DDBJ whole genome shotgun (WGS) entry which is preliminary data.</text>
</comment>
<keyword evidence="4" id="KW-1185">Reference proteome</keyword>
<accession>A0ABM9BI46</accession>
<dbReference type="SUPFAM" id="SSF52172">
    <property type="entry name" value="CheY-like"/>
    <property type="match status" value="1"/>
</dbReference>
<evidence type="ECO:0000259" key="2">
    <source>
        <dbReference type="PROSITE" id="PS50110"/>
    </source>
</evidence>
<feature type="domain" description="Response regulatory" evidence="2">
    <location>
        <begin position="1"/>
        <end position="66"/>
    </location>
</feature>
<evidence type="ECO:0000313" key="4">
    <source>
        <dbReference type="Proteomes" id="UP000838749"/>
    </source>
</evidence>
<dbReference type="PROSITE" id="PS50110">
    <property type="entry name" value="RESPONSE_REGULATORY"/>
    <property type="match status" value="1"/>
</dbReference>
<sequence length="66" mass="7750">MCINELSYNHLYKVKRLYHAYIELDFEIELFGSGEQLVSDYERHETPFHILILDIEMGGMNGIQTA</sequence>
<organism evidence="3 4">
    <name type="scientific">Paenibacillus pseudetheri</name>
    <dbReference type="NCBI Taxonomy" id="2897682"/>
    <lineage>
        <taxon>Bacteria</taxon>
        <taxon>Bacillati</taxon>
        <taxon>Bacillota</taxon>
        <taxon>Bacilli</taxon>
        <taxon>Bacillales</taxon>
        <taxon>Paenibacillaceae</taxon>
        <taxon>Paenibacillus</taxon>
    </lineage>
</organism>
<feature type="modified residue" description="4-aspartylphosphate" evidence="1">
    <location>
        <position position="54"/>
    </location>
</feature>
<reference evidence="3" key="1">
    <citation type="submission" date="2021-12" db="EMBL/GenBank/DDBJ databases">
        <authorList>
            <person name="Criscuolo A."/>
        </authorList>
    </citation>
    <scope>NUCLEOTIDE SEQUENCE</scope>
    <source>
        <strain evidence="3">CIP111894</strain>
    </source>
</reference>
<dbReference type="InterPro" id="IPR001789">
    <property type="entry name" value="Sig_transdc_resp-reg_receiver"/>
</dbReference>
<evidence type="ECO:0000313" key="3">
    <source>
        <dbReference type="EMBL" id="CAH1058163.1"/>
    </source>
</evidence>
<dbReference type="Proteomes" id="UP000838749">
    <property type="component" value="Unassembled WGS sequence"/>
</dbReference>
<gene>
    <name evidence="3" type="ORF">PAECIP111894_04336</name>
</gene>
<protein>
    <recommendedName>
        <fullName evidence="2">Response regulatory domain-containing protein</fullName>
    </recommendedName>
</protein>
<dbReference type="InterPro" id="IPR011006">
    <property type="entry name" value="CheY-like_superfamily"/>
</dbReference>
<keyword evidence="1" id="KW-0597">Phosphoprotein</keyword>
<dbReference type="EMBL" id="CAKMAB010000030">
    <property type="protein sequence ID" value="CAH1058163.1"/>
    <property type="molecule type" value="Genomic_DNA"/>
</dbReference>
<evidence type="ECO:0000256" key="1">
    <source>
        <dbReference type="PROSITE-ProRule" id="PRU00169"/>
    </source>
</evidence>